<dbReference type="EMBL" id="QKRB01000054">
    <property type="protein sequence ID" value="PZD94102.1"/>
    <property type="molecule type" value="Genomic_DNA"/>
</dbReference>
<protein>
    <submittedName>
        <fullName evidence="1">Non-ribosomal peptide synthetase module</fullName>
    </submittedName>
</protein>
<reference evidence="1 2" key="1">
    <citation type="submission" date="2018-06" db="EMBL/GenBank/DDBJ databases">
        <title>Paenibacillus imtechensis sp. nov.</title>
        <authorList>
            <person name="Pinnaka A.K."/>
            <person name="Singh H."/>
            <person name="Kaur M."/>
        </authorList>
    </citation>
    <scope>NUCLEOTIDE SEQUENCE [LARGE SCALE GENOMIC DNA]</scope>
    <source>
        <strain evidence="1 2">SMB1</strain>
    </source>
</reference>
<evidence type="ECO:0000313" key="2">
    <source>
        <dbReference type="Proteomes" id="UP000249522"/>
    </source>
</evidence>
<sequence>MAQRLATEYVKACLQLTAQEMAKFVRFMGDQNVRMKVRVLENGNHELALVDEAASEEIRLTFERHEELFVCVLSCRLVHQKLTNAMRKAVSTFRGDAIVNRIYPNYTMVYHYKKGAVQKIEEHAAGETRTVFELKDTLGQLERVFHNRQIEFEIERIQSAINELLDLRNQSKNPVEISDIDARLKQHTQKLFILEAP</sequence>
<organism evidence="1 2">
    <name type="scientific">Paenibacillus sambharensis</name>
    <dbReference type="NCBI Taxonomy" id="1803190"/>
    <lineage>
        <taxon>Bacteria</taxon>
        <taxon>Bacillati</taxon>
        <taxon>Bacillota</taxon>
        <taxon>Bacilli</taxon>
        <taxon>Bacillales</taxon>
        <taxon>Paenibacillaceae</taxon>
        <taxon>Paenibacillus</taxon>
    </lineage>
</organism>
<dbReference type="RefSeq" id="WP_111148458.1">
    <property type="nucleotide sequence ID" value="NZ_QKRB01000054.1"/>
</dbReference>
<proteinExistence type="predicted"/>
<gene>
    <name evidence="1" type="ORF">DNH61_19285</name>
</gene>
<accession>A0A2W1LGD3</accession>
<dbReference type="Proteomes" id="UP000249522">
    <property type="component" value="Unassembled WGS sequence"/>
</dbReference>
<keyword evidence="2" id="KW-1185">Reference proteome</keyword>
<dbReference type="OrthoDB" id="2880119at2"/>
<name>A0A2W1LGD3_9BACL</name>
<comment type="caution">
    <text evidence="1">The sequence shown here is derived from an EMBL/GenBank/DDBJ whole genome shotgun (WGS) entry which is preliminary data.</text>
</comment>
<evidence type="ECO:0000313" key="1">
    <source>
        <dbReference type="EMBL" id="PZD94102.1"/>
    </source>
</evidence>
<dbReference type="AlphaFoldDB" id="A0A2W1LGD3"/>